<reference evidence="1" key="1">
    <citation type="submission" date="2021-08" db="EMBL/GenBank/DDBJ databases">
        <title>The first chromosome-level gecko genome reveals the dynamic sex chromosomes of Neotropical dwarf geckos (Sphaerodactylidae: Sphaerodactylus).</title>
        <authorList>
            <person name="Pinto B.J."/>
            <person name="Keating S.E."/>
            <person name="Gamble T."/>
        </authorList>
    </citation>
    <scope>NUCLEOTIDE SEQUENCE</scope>
    <source>
        <strain evidence="1">TG3544</strain>
    </source>
</reference>
<dbReference type="EMBL" id="CM037614">
    <property type="protein sequence ID" value="KAH8016546.1"/>
    <property type="molecule type" value="Genomic_DNA"/>
</dbReference>
<name>A0ACB8GA22_9SAUR</name>
<protein>
    <submittedName>
        <fullName evidence="1">Uncharacterized protein</fullName>
    </submittedName>
</protein>
<dbReference type="Proteomes" id="UP000827872">
    <property type="component" value="Linkage Group LG01"/>
</dbReference>
<gene>
    <name evidence="1" type="ORF">K3G42_019496</name>
</gene>
<organism evidence="1 2">
    <name type="scientific">Sphaerodactylus townsendi</name>
    <dbReference type="NCBI Taxonomy" id="933632"/>
    <lineage>
        <taxon>Eukaryota</taxon>
        <taxon>Metazoa</taxon>
        <taxon>Chordata</taxon>
        <taxon>Craniata</taxon>
        <taxon>Vertebrata</taxon>
        <taxon>Euteleostomi</taxon>
        <taxon>Lepidosauria</taxon>
        <taxon>Squamata</taxon>
        <taxon>Bifurcata</taxon>
        <taxon>Gekkota</taxon>
        <taxon>Sphaerodactylidae</taxon>
        <taxon>Sphaerodactylus</taxon>
    </lineage>
</organism>
<accession>A0ACB8GA22</accession>
<evidence type="ECO:0000313" key="1">
    <source>
        <dbReference type="EMBL" id="KAH8016546.1"/>
    </source>
</evidence>
<comment type="caution">
    <text evidence="1">The sequence shown here is derived from an EMBL/GenBank/DDBJ whole genome shotgun (WGS) entry which is preliminary data.</text>
</comment>
<keyword evidence="2" id="KW-1185">Reference proteome</keyword>
<evidence type="ECO:0000313" key="2">
    <source>
        <dbReference type="Proteomes" id="UP000827872"/>
    </source>
</evidence>
<sequence length="263" mass="28859">MAGSAGFSPRAWPPLPQARFAWLCAVAAVGAVALGVAAAWRRRRTRGGLVQVGTVSELLIYPVKSCQGVSVTRAEVTRLGLRLGDLSDRFWAVIKEDGRILSAKQEPRLVLVSVTCESGYLHLSAPGMKTVAYAEAGAILLISEASMEHLNAQLEKKIKITNFRPNIVVTGCAPYEEDTWVQILIGQVKLKGRMSCPRCIFTKVDPDSGIMDKKEPLKTLKSYRKCDPSEQHSFKNDPPFGWLYAVDRTGVIQVGDPVYKIIC</sequence>
<proteinExistence type="predicted"/>